<reference evidence="1" key="1">
    <citation type="submission" date="2015-11" db="EMBL/GenBank/DDBJ databases">
        <title>Genomes of Abundant and Widespread Viruses from the Deep Ocean.</title>
        <authorList>
            <person name="Mizuno C.M."/>
            <person name="Ghai R."/>
            <person name="Saghai A."/>
            <person name="Lopez-Garcia P."/>
            <person name="Rodriguez-Valera F."/>
        </authorList>
    </citation>
    <scope>NUCLEOTIDE SEQUENCE</scope>
</reference>
<dbReference type="EMBL" id="KT997799">
    <property type="protein sequence ID" value="ANO58140.1"/>
    <property type="molecule type" value="Genomic_DNA"/>
</dbReference>
<dbReference type="AlphaFoldDB" id="A0A1B0Z1S0"/>
<proteinExistence type="predicted"/>
<organism evidence="1">
    <name type="scientific">uncultured Bacteroidota bacterium</name>
    <dbReference type="NCBI Taxonomy" id="152509"/>
    <lineage>
        <taxon>Bacteria</taxon>
        <taxon>Pseudomonadati</taxon>
        <taxon>Bacteroidota</taxon>
        <taxon>environmental samples</taxon>
    </lineage>
</organism>
<accession>A0A1B0Z1S0</accession>
<sequence>MALIERTVVNKIEVVGDFKHVQVREDRQIVDDGTDEIKAQGNWHRYVLAPDDNLSGQPADVVAVANAVWTDEIKAAWTAHLAAKS</sequence>
<evidence type="ECO:0000313" key="1">
    <source>
        <dbReference type="EMBL" id="ANO58140.1"/>
    </source>
</evidence>
<name>A0A1B0Z1S0_9BACT</name>
<protein>
    <submittedName>
        <fullName evidence="1">Uncharacterized protein</fullName>
    </submittedName>
</protein>